<organism evidence="2 3">
    <name type="scientific">Chryseomicrobium palamuruense</name>
    <dbReference type="NCBI Taxonomy" id="682973"/>
    <lineage>
        <taxon>Bacteria</taxon>
        <taxon>Bacillati</taxon>
        <taxon>Bacillota</taxon>
        <taxon>Bacilli</taxon>
        <taxon>Bacillales</taxon>
        <taxon>Caryophanaceae</taxon>
        <taxon>Chryseomicrobium</taxon>
    </lineage>
</organism>
<dbReference type="InterPro" id="IPR004027">
    <property type="entry name" value="SEC_C_motif"/>
</dbReference>
<protein>
    <submittedName>
        <fullName evidence="2">SEC-C metal-binding domain-containing protein</fullName>
    </submittedName>
</protein>
<evidence type="ECO:0000313" key="2">
    <source>
        <dbReference type="EMBL" id="MFC4355223.1"/>
    </source>
</evidence>
<proteinExistence type="predicted"/>
<evidence type="ECO:0000313" key="3">
    <source>
        <dbReference type="Proteomes" id="UP001595733"/>
    </source>
</evidence>
<sequence>MTTKTELKKYQKDKKWIQLTGPLSLSEALHTMTKDDLEHIRKFMNLKGVSKLKKADLIEKLIEEKEQLFLHALEMMDLERFKVLEEAISTGYVSTHPEQLSVISWWRKTSLLFSGIQDENFVLVLPTDYQNMLAQASTDAKMQQMLRENEEFLAGVKGLTDTYGVLRIEELFRLLEELALVPDRLSGGGGMRLLQEFDSYHAYYQLHNEWIADLLVDEPKKMLKLIDKRKDIPMKTFSKEEIVNLGKFGELPKTKEFEQFETYLLTTFQVPKPEVADLLAETVVDIRNDYPFQKVMEHIVRAFEFSSKAEAIEFSSQLTKVMNSTPRWALKGHAPLELTPVQPGAASTEKTVGRNEPCPCGSEKKFKKCCGK</sequence>
<feature type="region of interest" description="Disordered" evidence="1">
    <location>
        <begin position="342"/>
        <end position="361"/>
    </location>
</feature>
<dbReference type="Gene3D" id="3.10.450.50">
    <property type="match status" value="1"/>
</dbReference>
<name>A0ABV8UV72_9BACL</name>
<dbReference type="Pfam" id="PF02810">
    <property type="entry name" value="SEC-C"/>
    <property type="match status" value="1"/>
</dbReference>
<accession>A0ABV8UV72</accession>
<dbReference type="Proteomes" id="UP001595733">
    <property type="component" value="Unassembled WGS sequence"/>
</dbReference>
<comment type="caution">
    <text evidence="2">The sequence shown here is derived from an EMBL/GenBank/DDBJ whole genome shotgun (WGS) entry which is preliminary data.</text>
</comment>
<evidence type="ECO:0000256" key="1">
    <source>
        <dbReference type="SAM" id="MobiDB-lite"/>
    </source>
</evidence>
<dbReference type="EMBL" id="JBHSEF010000022">
    <property type="protein sequence ID" value="MFC4355223.1"/>
    <property type="molecule type" value="Genomic_DNA"/>
</dbReference>
<dbReference type="SUPFAM" id="SSF103642">
    <property type="entry name" value="Sec-C motif"/>
    <property type="match status" value="1"/>
</dbReference>
<dbReference type="RefSeq" id="WP_378141623.1">
    <property type="nucleotide sequence ID" value="NZ_JBHSEF010000022.1"/>
</dbReference>
<keyword evidence="3" id="KW-1185">Reference proteome</keyword>
<gene>
    <name evidence="2" type="ORF">ACFO0S_09205</name>
</gene>
<reference evidence="3" key="1">
    <citation type="journal article" date="2019" name="Int. J. Syst. Evol. Microbiol.">
        <title>The Global Catalogue of Microorganisms (GCM) 10K type strain sequencing project: providing services to taxonomists for standard genome sequencing and annotation.</title>
        <authorList>
            <consortium name="The Broad Institute Genomics Platform"/>
            <consortium name="The Broad Institute Genome Sequencing Center for Infectious Disease"/>
            <person name="Wu L."/>
            <person name="Ma J."/>
        </authorList>
    </citation>
    <scope>NUCLEOTIDE SEQUENCE [LARGE SCALE GENOMIC DNA]</scope>
    <source>
        <strain evidence="3">CCUG 50353</strain>
    </source>
</reference>